<protein>
    <submittedName>
        <fullName evidence="1">Uncharacterized protein</fullName>
    </submittedName>
</protein>
<sequence length="97" mass="11034">MALPVVFARDADGWQAVWLHLYLRGRPAFNQVEGNAVGTAERWYLTMSYLLDRWRPRAAVTMWTGEPPDEPVTFVGIKAPDGSEIYTLDRLAELLPE</sequence>
<reference evidence="1 2" key="1">
    <citation type="submission" date="2014-10" db="EMBL/GenBank/DDBJ databases">
        <title>Draft genome sequence of Actinoplanes utahensis NRRL 12052.</title>
        <authorList>
            <person name="Velasco-Bucheli B."/>
            <person name="del Cerro C."/>
            <person name="Hormigo D."/>
            <person name="Garcia J.L."/>
            <person name="Acebal C."/>
            <person name="Arroyo M."/>
            <person name="de la Mata I."/>
        </authorList>
    </citation>
    <scope>NUCLEOTIDE SEQUENCE [LARGE SCALE GENOMIC DNA]</scope>
    <source>
        <strain evidence="1 2">NRRL 12052</strain>
    </source>
</reference>
<proteinExistence type="predicted"/>
<dbReference type="eggNOG" id="COG2310">
    <property type="taxonomic scope" value="Bacteria"/>
</dbReference>
<comment type="caution">
    <text evidence="1">The sequence shown here is derived from an EMBL/GenBank/DDBJ whole genome shotgun (WGS) entry which is preliminary data.</text>
</comment>
<dbReference type="AlphaFoldDB" id="A0A0A6U9E9"/>
<name>A0A0A6U9E9_ACTUT</name>
<evidence type="ECO:0000313" key="1">
    <source>
        <dbReference type="EMBL" id="KHD72006.1"/>
    </source>
</evidence>
<dbReference type="EMBL" id="JRTT01000141">
    <property type="protein sequence ID" value="KHD72006.1"/>
    <property type="molecule type" value="Genomic_DNA"/>
</dbReference>
<evidence type="ECO:0000313" key="2">
    <source>
        <dbReference type="Proteomes" id="UP000054537"/>
    </source>
</evidence>
<dbReference type="Proteomes" id="UP000054537">
    <property type="component" value="Unassembled WGS sequence"/>
</dbReference>
<dbReference type="RefSeq" id="WP_043533908.1">
    <property type="nucleotide sequence ID" value="NZ_BAABKU010000010.1"/>
</dbReference>
<organism evidence="1 2">
    <name type="scientific">Actinoplanes utahensis</name>
    <dbReference type="NCBI Taxonomy" id="1869"/>
    <lineage>
        <taxon>Bacteria</taxon>
        <taxon>Bacillati</taxon>
        <taxon>Actinomycetota</taxon>
        <taxon>Actinomycetes</taxon>
        <taxon>Micromonosporales</taxon>
        <taxon>Micromonosporaceae</taxon>
        <taxon>Actinoplanes</taxon>
    </lineage>
</organism>
<gene>
    <name evidence="1" type="ORF">MB27_42585</name>
</gene>
<accession>A0A0A6U9E9</accession>
<keyword evidence="2" id="KW-1185">Reference proteome</keyword>
<dbReference type="STRING" id="1869.MB27_42585"/>